<evidence type="ECO:0000313" key="3">
    <source>
        <dbReference type="EMBL" id="KAJ6819449.1"/>
    </source>
</evidence>
<dbReference type="Proteomes" id="UP001140949">
    <property type="component" value="Unassembled WGS sequence"/>
</dbReference>
<dbReference type="EMBL" id="JANAVB010044141">
    <property type="protein sequence ID" value="KAJ6792121.1"/>
    <property type="molecule type" value="Genomic_DNA"/>
</dbReference>
<feature type="transmembrane region" description="Helical" evidence="1">
    <location>
        <begin position="12"/>
        <end position="34"/>
    </location>
</feature>
<sequence length="44" mass="4455">MVEVVGGRVVGAVLGGEGICGILGGSLLVVMFVLNQGGDGRWPW</sequence>
<name>A0AAX6G3F4_IRIPA</name>
<keyword evidence="1" id="KW-0472">Membrane</keyword>
<dbReference type="EMBL" id="JANAVB010023800">
    <property type="protein sequence ID" value="KAJ6822963.1"/>
    <property type="molecule type" value="Genomic_DNA"/>
</dbReference>
<accession>A0AAX6G3F4</accession>
<gene>
    <name evidence="2" type="ORF">M6B38_241970</name>
    <name evidence="4" type="ORF">M6B38_385975</name>
    <name evidence="3" type="ORF">M6B38_402205</name>
</gene>
<reference evidence="4" key="2">
    <citation type="submission" date="2023-04" db="EMBL/GenBank/DDBJ databases">
        <authorList>
            <person name="Bruccoleri R.E."/>
            <person name="Oakeley E.J."/>
            <person name="Faust A.-M."/>
            <person name="Dessus-Babus S."/>
            <person name="Altorfer M."/>
            <person name="Burckhardt D."/>
            <person name="Oertli M."/>
            <person name="Naumann U."/>
            <person name="Petersen F."/>
            <person name="Wong J."/>
        </authorList>
    </citation>
    <scope>NUCLEOTIDE SEQUENCE</scope>
    <source>
        <strain evidence="4">GSM-AAB239-AS_SAM_17_03QT</strain>
        <tissue evidence="4">Leaf</tissue>
    </source>
</reference>
<keyword evidence="1" id="KW-1133">Transmembrane helix</keyword>
<evidence type="ECO:0000313" key="4">
    <source>
        <dbReference type="EMBL" id="KAJ6822963.1"/>
    </source>
</evidence>
<dbReference type="EMBL" id="JANAVB010026199">
    <property type="protein sequence ID" value="KAJ6819449.1"/>
    <property type="molecule type" value="Genomic_DNA"/>
</dbReference>
<keyword evidence="1" id="KW-0812">Transmembrane</keyword>
<keyword evidence="5" id="KW-1185">Reference proteome</keyword>
<evidence type="ECO:0000313" key="2">
    <source>
        <dbReference type="EMBL" id="KAJ6792121.1"/>
    </source>
</evidence>
<evidence type="ECO:0000313" key="5">
    <source>
        <dbReference type="Proteomes" id="UP001140949"/>
    </source>
</evidence>
<dbReference type="AlphaFoldDB" id="A0AAX6G3F4"/>
<comment type="caution">
    <text evidence="4">The sequence shown here is derived from an EMBL/GenBank/DDBJ whole genome shotgun (WGS) entry which is preliminary data.</text>
</comment>
<protein>
    <submittedName>
        <fullName evidence="4">Formin-like protein 20</fullName>
    </submittedName>
</protein>
<proteinExistence type="predicted"/>
<reference evidence="4" key="1">
    <citation type="journal article" date="2023" name="GigaByte">
        <title>Genome assembly of the bearded iris, Iris pallida Lam.</title>
        <authorList>
            <person name="Bruccoleri R.E."/>
            <person name="Oakeley E.J."/>
            <person name="Faust A.M.E."/>
            <person name="Altorfer M."/>
            <person name="Dessus-Babus S."/>
            <person name="Burckhardt D."/>
            <person name="Oertli M."/>
            <person name="Naumann U."/>
            <person name="Petersen F."/>
            <person name="Wong J."/>
        </authorList>
    </citation>
    <scope>NUCLEOTIDE SEQUENCE</scope>
    <source>
        <strain evidence="4">GSM-AAB239-AS_SAM_17_03QT</strain>
    </source>
</reference>
<organism evidence="4 5">
    <name type="scientific">Iris pallida</name>
    <name type="common">Sweet iris</name>
    <dbReference type="NCBI Taxonomy" id="29817"/>
    <lineage>
        <taxon>Eukaryota</taxon>
        <taxon>Viridiplantae</taxon>
        <taxon>Streptophyta</taxon>
        <taxon>Embryophyta</taxon>
        <taxon>Tracheophyta</taxon>
        <taxon>Spermatophyta</taxon>
        <taxon>Magnoliopsida</taxon>
        <taxon>Liliopsida</taxon>
        <taxon>Asparagales</taxon>
        <taxon>Iridaceae</taxon>
        <taxon>Iridoideae</taxon>
        <taxon>Irideae</taxon>
        <taxon>Iris</taxon>
    </lineage>
</organism>
<evidence type="ECO:0000256" key="1">
    <source>
        <dbReference type="SAM" id="Phobius"/>
    </source>
</evidence>